<dbReference type="AlphaFoldDB" id="A7MI56"/>
<evidence type="ECO:0000313" key="2">
    <source>
        <dbReference type="Proteomes" id="UP000000260"/>
    </source>
</evidence>
<accession>A7MI56</accession>
<protein>
    <submittedName>
        <fullName evidence="1">Uncharacterized protein</fullName>
    </submittedName>
</protein>
<dbReference type="Proteomes" id="UP000000260">
    <property type="component" value="Chromosome"/>
</dbReference>
<keyword evidence="2" id="KW-1185">Reference proteome</keyword>
<gene>
    <name evidence="1" type="ordered locus">ESA_03089</name>
</gene>
<proteinExistence type="predicted"/>
<name>A7MI56_CROS8</name>
<dbReference type="RefSeq" id="WP_012125665.1">
    <property type="nucleotide sequence ID" value="NC_009778.1"/>
</dbReference>
<sequence length="81" mass="8921">MAKQVQLSGKCTLKIDTIVGSSTINIPKENLAGENNADALIRNVIHFGVMRHGKAALRKLIEEKLADYGDEYESKGLSYDE</sequence>
<evidence type="ECO:0000313" key="1">
    <source>
        <dbReference type="EMBL" id="ABU78318.1"/>
    </source>
</evidence>
<dbReference type="HOGENOM" id="CLU_2568091_0_0_6"/>
<organism evidence="1 2">
    <name type="scientific">Cronobacter sakazakii (strain ATCC BAA-894)</name>
    <name type="common">Enterobacter sakazakii</name>
    <dbReference type="NCBI Taxonomy" id="290339"/>
    <lineage>
        <taxon>Bacteria</taxon>
        <taxon>Pseudomonadati</taxon>
        <taxon>Pseudomonadota</taxon>
        <taxon>Gammaproteobacteria</taxon>
        <taxon>Enterobacterales</taxon>
        <taxon>Enterobacteriaceae</taxon>
        <taxon>Cronobacter</taxon>
    </lineage>
</organism>
<dbReference type="EMBL" id="CP000783">
    <property type="protein sequence ID" value="ABU78318.1"/>
    <property type="molecule type" value="Genomic_DNA"/>
</dbReference>
<dbReference type="KEGG" id="esa:ESA_03089"/>
<reference evidence="1 2" key="1">
    <citation type="journal article" date="2010" name="PLoS ONE">
        <title>Genome sequence of Cronobacter sakazakii BAA-894 and comparative genomic hybridization analysis with other Cronobacter species.</title>
        <authorList>
            <person name="Kucerova E."/>
            <person name="Clifton S.W."/>
            <person name="Xia X.Q."/>
            <person name="Long F."/>
            <person name="Porwollik S."/>
            <person name="Fulton L."/>
            <person name="Fronick C."/>
            <person name="Minx P."/>
            <person name="Kyung K."/>
            <person name="Warren W."/>
            <person name="Fulton R."/>
            <person name="Feng D."/>
            <person name="Wollam A."/>
            <person name="Shah N."/>
            <person name="Bhonagiri V."/>
            <person name="Nash W.E."/>
            <person name="Hallsworth-Pepin K."/>
            <person name="Wilson R.K."/>
            <person name="McClelland M."/>
            <person name="Forsythe S.J."/>
        </authorList>
    </citation>
    <scope>NUCLEOTIDE SEQUENCE [LARGE SCALE GENOMIC DNA]</scope>
    <source>
        <strain evidence="1 2">ATCC BAA-894</strain>
    </source>
</reference>